<feature type="transmembrane region" description="Helical" evidence="1">
    <location>
        <begin position="20"/>
        <end position="42"/>
    </location>
</feature>
<dbReference type="UCSC" id="F58D5.2b">
    <property type="organism name" value="c. elegans"/>
</dbReference>
<accession>Q7YTT0</accession>
<evidence type="ECO:0000313" key="2">
    <source>
        <dbReference type="EMBL" id="CAE11315.1"/>
    </source>
</evidence>
<dbReference type="Bgee" id="WBGene00010242">
    <property type="expression patterns" value="Expressed in pharyngeal muscle cell (C elegans) and 4 other cell types or tissues"/>
</dbReference>
<dbReference type="Proteomes" id="UP000001940">
    <property type="component" value="Chromosome I"/>
</dbReference>
<protein>
    <submittedName>
        <fullName evidence="2">Secreted protein</fullName>
    </submittedName>
</protein>
<proteinExistence type="predicted"/>
<dbReference type="ExpressionAtlas" id="Q7YTT0">
    <property type="expression patterns" value="baseline and differential"/>
</dbReference>
<keyword evidence="3" id="KW-1185">Reference proteome</keyword>
<reference evidence="2 3" key="1">
    <citation type="journal article" date="1998" name="Science">
        <title>Genome sequence of the nematode C. elegans: a platform for investigating biology.</title>
        <authorList>
            <consortium name="The C. elegans sequencing consortium"/>
            <person name="Sulson J.E."/>
            <person name="Waterston R."/>
        </authorList>
    </citation>
    <scope>NUCLEOTIDE SEQUENCE [LARGE SCALE GENOMIC DNA]</scope>
    <source>
        <strain evidence="2 3">Bristol N2</strain>
    </source>
</reference>
<dbReference type="WormBase" id="F58D5.2b">
    <property type="protein sequence ID" value="CE34488"/>
    <property type="gene ID" value="WBGene00010242"/>
</dbReference>
<dbReference type="AGR" id="WB:WBGene00010242"/>
<evidence type="ECO:0000313" key="4">
    <source>
        <dbReference type="WormBase" id="F58D5.2b"/>
    </source>
</evidence>
<dbReference type="HOGENOM" id="CLU_1442297_0_0_1"/>
<keyword evidence="1" id="KW-0812">Transmembrane</keyword>
<keyword evidence="1" id="KW-1133">Transmembrane helix</keyword>
<dbReference type="OrthoDB" id="5777698at2759"/>
<sequence length="62" mass="7027">MWVFCAAHWAEMNPEWATMPALATAALFLCSALYFIEICVLLNDARRCSWRPPQPTSSVLPQ</sequence>
<organism evidence="2 3">
    <name type="scientific">Caenorhabditis elegans</name>
    <dbReference type="NCBI Taxonomy" id="6239"/>
    <lineage>
        <taxon>Eukaryota</taxon>
        <taxon>Metazoa</taxon>
        <taxon>Ecdysozoa</taxon>
        <taxon>Nematoda</taxon>
        <taxon>Chromadorea</taxon>
        <taxon>Rhabditida</taxon>
        <taxon>Rhabditina</taxon>
        <taxon>Rhabditomorpha</taxon>
        <taxon>Rhabditoidea</taxon>
        <taxon>Rhabditidae</taxon>
        <taxon>Peloderinae</taxon>
        <taxon>Caenorhabditis</taxon>
    </lineage>
</organism>
<name>Q7YTT0_CAEEL</name>
<gene>
    <name evidence="2" type="ORF">CELE_F58D5.2</name>
    <name evidence="2 4" type="ORF">F58D5.2</name>
</gene>
<evidence type="ECO:0000256" key="1">
    <source>
        <dbReference type="SAM" id="Phobius"/>
    </source>
</evidence>
<dbReference type="EMBL" id="BX284601">
    <property type="protein sequence ID" value="CAE11315.1"/>
    <property type="molecule type" value="Genomic_DNA"/>
</dbReference>
<dbReference type="AlphaFoldDB" id="Q7YTT0"/>
<keyword evidence="1" id="KW-0472">Membrane</keyword>
<evidence type="ECO:0000313" key="3">
    <source>
        <dbReference type="Proteomes" id="UP000001940"/>
    </source>
</evidence>